<dbReference type="AlphaFoldDB" id="A0AAD5MVM9"/>
<name>A0AAD5MVM9_PARTN</name>
<comment type="caution">
    <text evidence="1">The sequence shown here is derived from an EMBL/GenBank/DDBJ whole genome shotgun (WGS) entry which is preliminary data.</text>
</comment>
<proteinExistence type="predicted"/>
<evidence type="ECO:0000313" key="2">
    <source>
        <dbReference type="Proteomes" id="UP001196413"/>
    </source>
</evidence>
<evidence type="ECO:0000313" key="1">
    <source>
        <dbReference type="EMBL" id="KAJ1354619.1"/>
    </source>
</evidence>
<dbReference type="Proteomes" id="UP001196413">
    <property type="component" value="Unassembled WGS sequence"/>
</dbReference>
<organism evidence="1 2">
    <name type="scientific">Parelaphostrongylus tenuis</name>
    <name type="common">Meningeal worm</name>
    <dbReference type="NCBI Taxonomy" id="148309"/>
    <lineage>
        <taxon>Eukaryota</taxon>
        <taxon>Metazoa</taxon>
        <taxon>Ecdysozoa</taxon>
        <taxon>Nematoda</taxon>
        <taxon>Chromadorea</taxon>
        <taxon>Rhabditida</taxon>
        <taxon>Rhabditina</taxon>
        <taxon>Rhabditomorpha</taxon>
        <taxon>Strongyloidea</taxon>
        <taxon>Metastrongylidae</taxon>
        <taxon>Parelaphostrongylus</taxon>
    </lineage>
</organism>
<accession>A0AAD5MVM9</accession>
<protein>
    <submittedName>
        <fullName evidence="1">Uncharacterized protein</fullName>
    </submittedName>
</protein>
<dbReference type="EMBL" id="JAHQIW010002129">
    <property type="protein sequence ID" value="KAJ1354619.1"/>
    <property type="molecule type" value="Genomic_DNA"/>
</dbReference>
<gene>
    <name evidence="1" type="ORF">KIN20_011608</name>
</gene>
<keyword evidence="2" id="KW-1185">Reference proteome</keyword>
<sequence length="113" mass="12770">MTLAPPAMLKLDHRHGRLSRNKGTNGICAGISTTSEDGPFQVSRTSIRLSKMAPRTLHSMPFHRQPSIIFHYDLLHFVQFQPLLITSLRPSAASCDFRRCTRDLDGRHSSRTI</sequence>
<reference evidence="1" key="1">
    <citation type="submission" date="2021-06" db="EMBL/GenBank/DDBJ databases">
        <title>Parelaphostrongylus tenuis whole genome reference sequence.</title>
        <authorList>
            <person name="Garwood T.J."/>
            <person name="Larsen P.A."/>
            <person name="Fountain-Jones N.M."/>
            <person name="Garbe J.R."/>
            <person name="Macchietto M.G."/>
            <person name="Kania S.A."/>
            <person name="Gerhold R.W."/>
            <person name="Richards J.E."/>
            <person name="Wolf T.M."/>
        </authorList>
    </citation>
    <scope>NUCLEOTIDE SEQUENCE</scope>
    <source>
        <strain evidence="1">MNPRO001-30</strain>
        <tissue evidence="1">Meninges</tissue>
    </source>
</reference>